<keyword evidence="7" id="KW-0812">Transmembrane</keyword>
<dbReference type="Pfam" id="PF12801">
    <property type="entry name" value="Fer4_5"/>
    <property type="match status" value="2"/>
</dbReference>
<proteinExistence type="predicted"/>
<evidence type="ECO:0000313" key="9">
    <source>
        <dbReference type="EMBL" id="SHJ65672.1"/>
    </source>
</evidence>
<dbReference type="Proteomes" id="UP000184342">
    <property type="component" value="Unassembled WGS sequence"/>
</dbReference>
<dbReference type="RefSeq" id="WP_073994563.1">
    <property type="nucleotide sequence ID" value="NZ_FQYT01000031.1"/>
</dbReference>
<feature type="transmembrane region" description="Helical" evidence="7">
    <location>
        <begin position="156"/>
        <end position="177"/>
    </location>
</feature>
<dbReference type="PROSITE" id="PS00198">
    <property type="entry name" value="4FE4S_FER_1"/>
    <property type="match status" value="1"/>
</dbReference>
<feature type="transmembrane region" description="Helical" evidence="7">
    <location>
        <begin position="56"/>
        <end position="88"/>
    </location>
</feature>
<dbReference type="PANTHER" id="PTHR30176">
    <property type="entry name" value="FERREDOXIN-TYPE PROTEIN NAPH"/>
    <property type="match status" value="1"/>
</dbReference>
<dbReference type="EMBL" id="FQYT01000031">
    <property type="protein sequence ID" value="SHJ65672.1"/>
    <property type="molecule type" value="Genomic_DNA"/>
</dbReference>
<name>A0A1M6L3A6_9FIRM</name>
<gene>
    <name evidence="9" type="ORF">SAMN02745691_02322</name>
</gene>
<keyword evidence="6" id="KW-0411">Iron-sulfur</keyword>
<dbReference type="GO" id="GO:0005886">
    <property type="term" value="C:plasma membrane"/>
    <property type="evidence" value="ECO:0007669"/>
    <property type="project" value="TreeGrafter"/>
</dbReference>
<sequence>MATKKKISKVQILRIIIQILFFIILPGLYAASFAGIKTIYQGLMQGTFDFSQDFPSLIGALSIIPITLLLGRFFCGWMCAFGALGDWLHLLGSKVFRIKYNIKPEIDKYLKYIKFCVLILLVLFVWNFDWNLDIANPWNAFGVLSTVTKLPDVAYAMQYFAFGTILLLFIIIGSLFIERLFCRYLCPLGAVFALVSKLSIFKIKKPLDKCQSCRLCTKKCSMGIPLYNYDKVTSGECIQCFKCVSNCPKKNANITVLGNELNPAFAGALAITAMTGLYCAGNLMTDVVTASAGTGTYLTGSAISQTENGQYADGTYEGTGTGFRGATTKVSVTVENGYITNIEAISYGDDAPYFNRAFNSVTESIIDSQSTDVDAVSGATYSSNGIMDAVSDALQNTAVSVTSSAISSTTESTTTQAVDSINSNSSTSAYTDGTYTGTGTGFRRGTTTVSVTVSGGLITDIEVVSYQDDAPYFNRAYNTVISEIMETQSTNVDAVSGATFSSNGIMDAVADALN</sequence>
<evidence type="ECO:0000256" key="5">
    <source>
        <dbReference type="ARBA" id="ARBA00023004"/>
    </source>
</evidence>
<reference evidence="9 10" key="1">
    <citation type="submission" date="2016-11" db="EMBL/GenBank/DDBJ databases">
        <authorList>
            <person name="Jaros S."/>
            <person name="Januszkiewicz K."/>
            <person name="Wedrychowicz H."/>
        </authorList>
    </citation>
    <scope>NUCLEOTIDE SEQUENCE [LARGE SCALE GENOMIC DNA]</scope>
    <source>
        <strain evidence="9 10">DSM 15970</strain>
    </source>
</reference>
<dbReference type="SMART" id="SM00900">
    <property type="entry name" value="FMN_bind"/>
    <property type="match status" value="2"/>
</dbReference>
<evidence type="ECO:0000256" key="1">
    <source>
        <dbReference type="ARBA" id="ARBA00022448"/>
    </source>
</evidence>
<dbReference type="AlphaFoldDB" id="A0A1M6L3A6"/>
<dbReference type="InterPro" id="IPR017896">
    <property type="entry name" value="4Fe4S_Fe-S-bd"/>
</dbReference>
<dbReference type="PANTHER" id="PTHR30176:SF3">
    <property type="entry name" value="FERREDOXIN-TYPE PROTEIN NAPH"/>
    <property type="match status" value="1"/>
</dbReference>
<dbReference type="SUPFAM" id="SSF54862">
    <property type="entry name" value="4Fe-4S ferredoxins"/>
    <property type="match status" value="1"/>
</dbReference>
<feature type="transmembrane region" description="Helical" evidence="7">
    <location>
        <begin position="109"/>
        <end position="128"/>
    </location>
</feature>
<keyword evidence="3" id="KW-0479">Metal-binding</keyword>
<evidence type="ECO:0000256" key="2">
    <source>
        <dbReference type="ARBA" id="ARBA00022485"/>
    </source>
</evidence>
<evidence type="ECO:0000313" key="10">
    <source>
        <dbReference type="Proteomes" id="UP000184342"/>
    </source>
</evidence>
<evidence type="ECO:0000259" key="8">
    <source>
        <dbReference type="PROSITE" id="PS51379"/>
    </source>
</evidence>
<keyword evidence="7" id="KW-1133">Transmembrane helix</keyword>
<dbReference type="InterPro" id="IPR051684">
    <property type="entry name" value="Electron_Trans/Redox"/>
</dbReference>
<dbReference type="Pfam" id="PF04205">
    <property type="entry name" value="FMN_bind"/>
    <property type="match status" value="2"/>
</dbReference>
<dbReference type="PROSITE" id="PS51379">
    <property type="entry name" value="4FE4S_FER_2"/>
    <property type="match status" value="1"/>
</dbReference>
<keyword evidence="10" id="KW-1185">Reference proteome</keyword>
<evidence type="ECO:0000256" key="4">
    <source>
        <dbReference type="ARBA" id="ARBA00022982"/>
    </source>
</evidence>
<dbReference type="InterPro" id="IPR007329">
    <property type="entry name" value="FMN-bd"/>
</dbReference>
<accession>A0A1M6L3A6</accession>
<dbReference type="Gene3D" id="3.90.1010.20">
    <property type="match status" value="2"/>
</dbReference>
<dbReference type="InterPro" id="IPR017900">
    <property type="entry name" value="4Fe4S_Fe_S_CS"/>
</dbReference>
<evidence type="ECO:0000256" key="3">
    <source>
        <dbReference type="ARBA" id="ARBA00022723"/>
    </source>
</evidence>
<feature type="transmembrane region" description="Helical" evidence="7">
    <location>
        <begin position="12"/>
        <end position="36"/>
    </location>
</feature>
<organism evidence="9 10">
    <name type="scientific">Parasporobacterium paucivorans DSM 15970</name>
    <dbReference type="NCBI Taxonomy" id="1122934"/>
    <lineage>
        <taxon>Bacteria</taxon>
        <taxon>Bacillati</taxon>
        <taxon>Bacillota</taxon>
        <taxon>Clostridia</taxon>
        <taxon>Lachnospirales</taxon>
        <taxon>Lachnospiraceae</taxon>
        <taxon>Parasporobacterium</taxon>
    </lineage>
</organism>
<keyword evidence="7" id="KW-0472">Membrane</keyword>
<dbReference type="GO" id="GO:0010181">
    <property type="term" value="F:FMN binding"/>
    <property type="evidence" value="ECO:0007669"/>
    <property type="project" value="InterPro"/>
</dbReference>
<dbReference type="GO" id="GO:0051539">
    <property type="term" value="F:4 iron, 4 sulfur cluster binding"/>
    <property type="evidence" value="ECO:0007669"/>
    <property type="project" value="UniProtKB-KW"/>
</dbReference>
<dbReference type="STRING" id="1122934.SAMN02745691_02322"/>
<feature type="transmembrane region" description="Helical" evidence="7">
    <location>
        <begin position="184"/>
        <end position="203"/>
    </location>
</feature>
<feature type="domain" description="4Fe-4S ferredoxin-type" evidence="8">
    <location>
        <begin position="228"/>
        <end position="257"/>
    </location>
</feature>
<evidence type="ECO:0000256" key="6">
    <source>
        <dbReference type="ARBA" id="ARBA00023014"/>
    </source>
</evidence>
<keyword evidence="4" id="KW-0249">Electron transport</keyword>
<evidence type="ECO:0000256" key="7">
    <source>
        <dbReference type="SAM" id="Phobius"/>
    </source>
</evidence>
<dbReference type="OrthoDB" id="9806398at2"/>
<keyword evidence="5" id="KW-0408">Iron</keyword>
<dbReference type="GO" id="GO:0046872">
    <property type="term" value="F:metal ion binding"/>
    <property type="evidence" value="ECO:0007669"/>
    <property type="project" value="UniProtKB-KW"/>
</dbReference>
<keyword evidence="2" id="KW-0004">4Fe-4S</keyword>
<protein>
    <submittedName>
        <fullName evidence="9">Polyferredoxin</fullName>
    </submittedName>
</protein>
<keyword evidence="1" id="KW-0813">Transport</keyword>